<reference evidence="12 13" key="1">
    <citation type="journal article" date="2019" name="Int. J. Syst. Evol. Microbiol.">
        <title>The Global Catalogue of Microorganisms (GCM) 10K type strain sequencing project: providing services to taxonomists for standard genome sequencing and annotation.</title>
        <authorList>
            <consortium name="The Broad Institute Genomics Platform"/>
            <consortium name="The Broad Institute Genome Sequencing Center for Infectious Disease"/>
            <person name="Wu L."/>
            <person name="Ma J."/>
        </authorList>
    </citation>
    <scope>NUCLEOTIDE SEQUENCE [LARGE SCALE GENOMIC DNA]</scope>
    <source>
        <strain evidence="12 13">JCM 15309</strain>
    </source>
</reference>
<keyword evidence="9" id="KW-0411">Iron-sulfur</keyword>
<comment type="cofactor">
    <cofactor evidence="1">
        <name>FAD</name>
        <dbReference type="ChEBI" id="CHEBI:57692"/>
    </cofactor>
</comment>
<dbReference type="SUPFAM" id="SSF51971">
    <property type="entry name" value="Nucleotide-binding domain"/>
    <property type="match status" value="1"/>
</dbReference>
<comment type="caution">
    <text evidence="12">The sequence shown here is derived from an EMBL/GenBank/DDBJ whole genome shotgun (WGS) entry which is preliminary data.</text>
</comment>
<dbReference type="EC" id="1.18.1.2" evidence="2"/>
<dbReference type="Pfam" id="PF07992">
    <property type="entry name" value="Pyr_redox_2"/>
    <property type="match status" value="1"/>
</dbReference>
<accession>A0ABN2QDL3</accession>
<dbReference type="InterPro" id="IPR055275">
    <property type="entry name" value="Ferredox_Rdtase"/>
</dbReference>
<gene>
    <name evidence="12" type="ORF">GCM10009798_04390</name>
</gene>
<evidence type="ECO:0000256" key="6">
    <source>
        <dbReference type="ARBA" id="ARBA00022857"/>
    </source>
</evidence>
<dbReference type="PROSITE" id="PS00198">
    <property type="entry name" value="4FE4S_FER_1"/>
    <property type="match status" value="1"/>
</dbReference>
<dbReference type="EMBL" id="BAAAPB010000001">
    <property type="protein sequence ID" value="GAA1948346.1"/>
    <property type="molecule type" value="Genomic_DNA"/>
</dbReference>
<dbReference type="InterPro" id="IPR036188">
    <property type="entry name" value="FAD/NAD-bd_sf"/>
</dbReference>
<evidence type="ECO:0000313" key="12">
    <source>
        <dbReference type="EMBL" id="GAA1948346.1"/>
    </source>
</evidence>
<sequence>MFNMTYVITQGCCNDGSCITVCPVQCIRPRPGDPDFTSTEQLYIDPETCIDCGACLDECPVDAVHSDWDLPEQYSDYLAINADYFVTNPLVGVGPPTFTRRTLPENRSTLSVAVVGTGPAACYAAGALSEIKGVSVTMLERLPTPYGLVRAGVAPDHANTKKITDRFATVLGRANVSCYFNVEVGRDVSLSELLDYHHAVLWAGGARDDRRLGIEGEEKDGVHGARSFVAWYNGHPDHTAEEFDLSGERVVVIGNGNVALDVARTLLRPTEVLERTEMAEHAVAALRASNVREVVIAARRGPEHAAFSLGEIMALDQLDGITVSAVDDELTGRDGDRRHDVLVRAASRTSGGDTKSIRFRFGLEPVAVEGDGAAEAVVFRRPDGGTERVETSLVLRAIGYRGTPVDGLPFDEVTATLPHDAGRVVDPQTDESVPGVYCSGWIKRGPRGIIGSNKSDAEETVDSILQDLVADRLSDPAYPSADLEKLLSGRVDDLLDKAAWGRIDLEEKRLGRESSRPRLKLVTVEELLAASRAQG</sequence>
<evidence type="ECO:0000256" key="4">
    <source>
        <dbReference type="ARBA" id="ARBA00022723"/>
    </source>
</evidence>
<dbReference type="Proteomes" id="UP001500571">
    <property type="component" value="Unassembled WGS sequence"/>
</dbReference>
<evidence type="ECO:0000259" key="11">
    <source>
        <dbReference type="PROSITE" id="PS51379"/>
    </source>
</evidence>
<dbReference type="Gene3D" id="3.30.70.20">
    <property type="match status" value="1"/>
</dbReference>
<keyword evidence="3" id="KW-0285">Flavoprotein</keyword>
<keyword evidence="8" id="KW-0408">Iron</keyword>
<evidence type="ECO:0000256" key="9">
    <source>
        <dbReference type="ARBA" id="ARBA00023014"/>
    </source>
</evidence>
<feature type="domain" description="4Fe-4S ferredoxin-type" evidence="11">
    <location>
        <begin position="3"/>
        <end position="32"/>
    </location>
</feature>
<evidence type="ECO:0000256" key="3">
    <source>
        <dbReference type="ARBA" id="ARBA00022630"/>
    </source>
</evidence>
<dbReference type="PANTHER" id="PTHR48467:SF1">
    <property type="entry name" value="GLUTAMATE SYNTHASE 1 [NADH], CHLOROPLASTIC-LIKE"/>
    <property type="match status" value="1"/>
</dbReference>
<dbReference type="PRINTS" id="PR00419">
    <property type="entry name" value="ADXRDTASE"/>
</dbReference>
<dbReference type="Gene3D" id="3.50.50.60">
    <property type="entry name" value="FAD/NAD(P)-binding domain"/>
    <property type="match status" value="1"/>
</dbReference>
<evidence type="ECO:0000256" key="7">
    <source>
        <dbReference type="ARBA" id="ARBA00023002"/>
    </source>
</evidence>
<dbReference type="Gene3D" id="3.40.50.720">
    <property type="entry name" value="NAD(P)-binding Rossmann-like Domain"/>
    <property type="match status" value="1"/>
</dbReference>
<evidence type="ECO:0000256" key="1">
    <source>
        <dbReference type="ARBA" id="ARBA00001974"/>
    </source>
</evidence>
<keyword evidence="4" id="KW-0479">Metal-binding</keyword>
<dbReference type="InterPro" id="IPR017900">
    <property type="entry name" value="4Fe4S_Fe_S_CS"/>
</dbReference>
<feature type="domain" description="4Fe-4S ferredoxin-type" evidence="11">
    <location>
        <begin position="40"/>
        <end position="69"/>
    </location>
</feature>
<evidence type="ECO:0000256" key="2">
    <source>
        <dbReference type="ARBA" id="ARBA00013223"/>
    </source>
</evidence>
<dbReference type="PROSITE" id="PS51379">
    <property type="entry name" value="4FE4S_FER_2"/>
    <property type="match status" value="2"/>
</dbReference>
<dbReference type="SUPFAM" id="SSF54862">
    <property type="entry name" value="4Fe-4S ferredoxins"/>
    <property type="match status" value="1"/>
</dbReference>
<dbReference type="Pfam" id="PF12838">
    <property type="entry name" value="Fer4_7"/>
    <property type="match status" value="1"/>
</dbReference>
<evidence type="ECO:0000256" key="10">
    <source>
        <dbReference type="ARBA" id="ARBA00047776"/>
    </source>
</evidence>
<keyword evidence="5" id="KW-0274">FAD</keyword>
<dbReference type="InterPro" id="IPR017896">
    <property type="entry name" value="4Fe4S_Fe-S-bd"/>
</dbReference>
<evidence type="ECO:0000313" key="13">
    <source>
        <dbReference type="Proteomes" id="UP001500571"/>
    </source>
</evidence>
<dbReference type="PANTHER" id="PTHR48467">
    <property type="entry name" value="GLUTAMATE SYNTHASE 1 [NADH], CHLOROPLASTIC-LIKE"/>
    <property type="match status" value="1"/>
</dbReference>
<keyword evidence="7" id="KW-0560">Oxidoreductase</keyword>
<protein>
    <recommendedName>
        <fullName evidence="2">ferredoxin--NADP(+) reductase</fullName>
        <ecNumber evidence="2">1.18.1.2</ecNumber>
    </recommendedName>
</protein>
<keyword evidence="6" id="KW-0521">NADP</keyword>
<name>A0ABN2QDL3_9ACTN</name>
<dbReference type="InterPro" id="IPR023753">
    <property type="entry name" value="FAD/NAD-binding_dom"/>
</dbReference>
<evidence type="ECO:0000256" key="5">
    <source>
        <dbReference type="ARBA" id="ARBA00022827"/>
    </source>
</evidence>
<comment type="catalytic activity">
    <reaction evidence="10">
        <text>2 reduced [2Fe-2S]-[ferredoxin] + NADP(+) + H(+) = 2 oxidized [2Fe-2S]-[ferredoxin] + NADPH</text>
        <dbReference type="Rhea" id="RHEA:20125"/>
        <dbReference type="Rhea" id="RHEA-COMP:10000"/>
        <dbReference type="Rhea" id="RHEA-COMP:10001"/>
        <dbReference type="ChEBI" id="CHEBI:15378"/>
        <dbReference type="ChEBI" id="CHEBI:33737"/>
        <dbReference type="ChEBI" id="CHEBI:33738"/>
        <dbReference type="ChEBI" id="CHEBI:57783"/>
        <dbReference type="ChEBI" id="CHEBI:58349"/>
        <dbReference type="EC" id="1.18.1.2"/>
    </reaction>
</comment>
<evidence type="ECO:0000256" key="8">
    <source>
        <dbReference type="ARBA" id="ARBA00023004"/>
    </source>
</evidence>
<proteinExistence type="predicted"/>
<organism evidence="12 13">
    <name type="scientific">Nocardioides panacihumi</name>
    <dbReference type="NCBI Taxonomy" id="400774"/>
    <lineage>
        <taxon>Bacteria</taxon>
        <taxon>Bacillati</taxon>
        <taxon>Actinomycetota</taxon>
        <taxon>Actinomycetes</taxon>
        <taxon>Propionibacteriales</taxon>
        <taxon>Nocardioidaceae</taxon>
        <taxon>Nocardioides</taxon>
    </lineage>
</organism>
<keyword evidence="13" id="KW-1185">Reference proteome</keyword>